<keyword evidence="11" id="KW-1185">Reference proteome</keyword>
<dbReference type="AlphaFoldDB" id="I0V5I9"/>
<feature type="transmembrane region" description="Helical" evidence="8">
    <location>
        <begin position="354"/>
        <end position="376"/>
    </location>
</feature>
<evidence type="ECO:0000313" key="11">
    <source>
        <dbReference type="Proteomes" id="UP000004691"/>
    </source>
</evidence>
<organism evidence="10 11">
    <name type="scientific">Saccharomonospora xinjiangensis XJ-54</name>
    <dbReference type="NCBI Taxonomy" id="882086"/>
    <lineage>
        <taxon>Bacteria</taxon>
        <taxon>Bacillati</taxon>
        <taxon>Actinomycetota</taxon>
        <taxon>Actinomycetes</taxon>
        <taxon>Pseudonocardiales</taxon>
        <taxon>Pseudonocardiaceae</taxon>
        <taxon>Saccharomonospora</taxon>
    </lineage>
</organism>
<evidence type="ECO:0000256" key="2">
    <source>
        <dbReference type="ARBA" id="ARBA00007783"/>
    </source>
</evidence>
<dbReference type="eggNOG" id="COG0842">
    <property type="taxonomic scope" value="Bacteria"/>
</dbReference>
<dbReference type="OrthoDB" id="4867262at2"/>
<keyword evidence="4" id="KW-1003">Cell membrane</keyword>
<dbReference type="Pfam" id="PF12698">
    <property type="entry name" value="ABC2_membrane_3"/>
    <property type="match status" value="1"/>
</dbReference>
<evidence type="ECO:0000256" key="8">
    <source>
        <dbReference type="SAM" id="Phobius"/>
    </source>
</evidence>
<dbReference type="PANTHER" id="PTHR30294:SF29">
    <property type="entry name" value="MULTIDRUG ABC TRANSPORTER PERMEASE YBHS-RELATED"/>
    <property type="match status" value="1"/>
</dbReference>
<comment type="subcellular location">
    <subcellularLocation>
        <location evidence="1">Cell membrane</location>
        <topology evidence="1">Multi-pass membrane protein</topology>
    </subcellularLocation>
</comment>
<dbReference type="InterPro" id="IPR013525">
    <property type="entry name" value="ABC2_TM"/>
</dbReference>
<keyword evidence="3" id="KW-0813">Transport</keyword>
<evidence type="ECO:0000256" key="1">
    <source>
        <dbReference type="ARBA" id="ARBA00004651"/>
    </source>
</evidence>
<dbReference type="HOGENOM" id="CLU_039483_0_1_11"/>
<dbReference type="EMBL" id="JH636049">
    <property type="protein sequence ID" value="EID55392.1"/>
    <property type="molecule type" value="Genomic_DNA"/>
</dbReference>
<sequence>MKPRPIAALVVANLLRQVRDRVGLFFMVVMPFVTILFVGLAMGGTSGDDELPVGVYAQRTDPVADAVVAELERGGQVVVERLDSVEKLREEVSRGTVAAGLMITPGDAELDLVLAQTNGTTLAARAAIDVAVGKVAAVLEAQRAAERAGATPEEAARYVRQAQADAAPATVDVRTSEGEEGGQPSGFAYTAPANLLLFTFINSMAVAAALVESKRLGMIRRSVAAPVRESRILLGEAVSRFAVALAQSLLIIVVSALLFGVEWGDPLGVAVVVGVFCLVATGAAMLVGAYVRSPQQAPAIGPPLGIVLGMLGGCLWPREVAGEPLNTLGYLFPHAWGMDALLALTEPGAGLPDVVTEVAVIAGMAVVVLGVALVVFRKRAVLVA</sequence>
<evidence type="ECO:0000256" key="4">
    <source>
        <dbReference type="ARBA" id="ARBA00022475"/>
    </source>
</evidence>
<comment type="similarity">
    <text evidence="2">Belongs to the ABC-2 integral membrane protein family.</text>
</comment>
<evidence type="ECO:0000256" key="6">
    <source>
        <dbReference type="ARBA" id="ARBA00022989"/>
    </source>
</evidence>
<dbReference type="InterPro" id="IPR051449">
    <property type="entry name" value="ABC-2_transporter_component"/>
</dbReference>
<feature type="transmembrane region" description="Helical" evidence="8">
    <location>
        <begin position="193"/>
        <end position="211"/>
    </location>
</feature>
<dbReference type="Proteomes" id="UP000004691">
    <property type="component" value="Unassembled WGS sequence"/>
</dbReference>
<dbReference type="STRING" id="882086.SacxiDRAFT_3186"/>
<feature type="transmembrane region" description="Helical" evidence="8">
    <location>
        <begin position="21"/>
        <end position="42"/>
    </location>
</feature>
<feature type="transmembrane region" description="Helical" evidence="8">
    <location>
        <begin position="299"/>
        <end position="318"/>
    </location>
</feature>
<protein>
    <submittedName>
        <fullName evidence="10">ABC-type multidrug transport system, permease component</fullName>
    </submittedName>
</protein>
<name>I0V5I9_9PSEU</name>
<reference evidence="10 11" key="1">
    <citation type="submission" date="2012-01" db="EMBL/GenBank/DDBJ databases">
        <title>Improved High-Quality Draft sequence of Saccharomonospora xinjiangensis XJ-54.</title>
        <authorList>
            <consortium name="US DOE Joint Genome Institute"/>
            <person name="Lucas S."/>
            <person name="Han J."/>
            <person name="Lapidus A."/>
            <person name="Cheng J.-F."/>
            <person name="Goodwin L."/>
            <person name="Pitluck S."/>
            <person name="Peters L."/>
            <person name="Mikhailova N."/>
            <person name="Teshima H."/>
            <person name="Detter J.C."/>
            <person name="Han C."/>
            <person name="Tapia R."/>
            <person name="Land M."/>
            <person name="Hauser L."/>
            <person name="Kyrpides N."/>
            <person name="Ivanova N."/>
            <person name="Pagani I."/>
            <person name="Brambilla E.-M."/>
            <person name="Klenk H.-P."/>
            <person name="Woyke T."/>
        </authorList>
    </citation>
    <scope>NUCLEOTIDE SEQUENCE [LARGE SCALE GENOMIC DNA]</scope>
    <source>
        <strain evidence="10 11">XJ-54</strain>
    </source>
</reference>
<evidence type="ECO:0000259" key="9">
    <source>
        <dbReference type="PROSITE" id="PS51012"/>
    </source>
</evidence>
<dbReference type="InterPro" id="IPR047817">
    <property type="entry name" value="ABC2_TM_bact-type"/>
</dbReference>
<keyword evidence="5 8" id="KW-0812">Transmembrane</keyword>
<feature type="transmembrane region" description="Helical" evidence="8">
    <location>
        <begin position="241"/>
        <end position="261"/>
    </location>
</feature>
<evidence type="ECO:0000256" key="5">
    <source>
        <dbReference type="ARBA" id="ARBA00022692"/>
    </source>
</evidence>
<keyword evidence="7 8" id="KW-0472">Membrane</keyword>
<dbReference type="RefSeq" id="WP_006239553.1">
    <property type="nucleotide sequence ID" value="NZ_JH636049.1"/>
</dbReference>
<accession>I0V5I9</accession>
<evidence type="ECO:0000256" key="7">
    <source>
        <dbReference type="ARBA" id="ARBA00023136"/>
    </source>
</evidence>
<feature type="transmembrane region" description="Helical" evidence="8">
    <location>
        <begin position="267"/>
        <end position="287"/>
    </location>
</feature>
<feature type="domain" description="ABC transmembrane type-2" evidence="9">
    <location>
        <begin position="156"/>
        <end position="379"/>
    </location>
</feature>
<gene>
    <name evidence="10" type="ORF">SacxiDRAFT_3186</name>
</gene>
<proteinExistence type="inferred from homology"/>
<keyword evidence="6 8" id="KW-1133">Transmembrane helix</keyword>
<evidence type="ECO:0000313" key="10">
    <source>
        <dbReference type="EMBL" id="EID55392.1"/>
    </source>
</evidence>
<evidence type="ECO:0000256" key="3">
    <source>
        <dbReference type="ARBA" id="ARBA00022448"/>
    </source>
</evidence>
<dbReference type="PROSITE" id="PS51012">
    <property type="entry name" value="ABC_TM2"/>
    <property type="match status" value="1"/>
</dbReference>
<dbReference type="GO" id="GO:0140359">
    <property type="term" value="F:ABC-type transporter activity"/>
    <property type="evidence" value="ECO:0007669"/>
    <property type="project" value="InterPro"/>
</dbReference>
<dbReference type="PANTHER" id="PTHR30294">
    <property type="entry name" value="MEMBRANE COMPONENT OF ABC TRANSPORTER YHHJ-RELATED"/>
    <property type="match status" value="1"/>
</dbReference>
<dbReference type="GO" id="GO:0005886">
    <property type="term" value="C:plasma membrane"/>
    <property type="evidence" value="ECO:0007669"/>
    <property type="project" value="UniProtKB-SubCell"/>
</dbReference>